<keyword evidence="9 13" id="KW-0460">Magnesium</keyword>
<dbReference type="InterPro" id="IPR002319">
    <property type="entry name" value="Phenylalanyl-tRNA_Synthase"/>
</dbReference>
<dbReference type="EC" id="6.1.1.20" evidence="13"/>
<keyword evidence="10 13" id="KW-0648">Protein biosynthesis</keyword>
<keyword evidence="8 13" id="KW-0067">ATP-binding</keyword>
<keyword evidence="5 13" id="KW-0436">Ligase</keyword>
<comment type="similarity">
    <text evidence="2 13">Belongs to the class-II aminoacyl-tRNA synthetase family. Phe-tRNA synthetase alpha subunit type 1 subfamily.</text>
</comment>
<dbReference type="GO" id="GO:0004826">
    <property type="term" value="F:phenylalanine-tRNA ligase activity"/>
    <property type="evidence" value="ECO:0007669"/>
    <property type="project" value="UniProtKB-UniRule"/>
</dbReference>
<evidence type="ECO:0000256" key="11">
    <source>
        <dbReference type="ARBA" id="ARBA00023146"/>
    </source>
</evidence>
<keyword evidence="16" id="KW-1185">Reference proteome</keyword>
<evidence type="ECO:0000256" key="7">
    <source>
        <dbReference type="ARBA" id="ARBA00022741"/>
    </source>
</evidence>
<dbReference type="SUPFAM" id="SSF55681">
    <property type="entry name" value="Class II aaRS and biotin synthetases"/>
    <property type="match status" value="1"/>
</dbReference>
<dbReference type="eggNOG" id="COG0016">
    <property type="taxonomic scope" value="Bacteria"/>
</dbReference>
<dbReference type="STRING" id="318464.IO99_06870"/>
<accession>A0A084JE97</accession>
<comment type="caution">
    <text evidence="15">The sequence shown here is derived from an EMBL/GenBank/DDBJ whole genome shotgun (WGS) entry which is preliminary data.</text>
</comment>
<feature type="binding site" evidence="13">
    <location>
        <position position="251"/>
    </location>
    <ligand>
        <name>Mg(2+)</name>
        <dbReference type="ChEBI" id="CHEBI:18420"/>
        <note>shared with beta subunit</note>
    </ligand>
</feature>
<dbReference type="PANTHER" id="PTHR11538">
    <property type="entry name" value="PHENYLALANYL-TRNA SYNTHETASE"/>
    <property type="match status" value="1"/>
</dbReference>
<dbReference type="AlphaFoldDB" id="A0A084JE97"/>
<reference evidence="15 16" key="1">
    <citation type="submission" date="2014-07" db="EMBL/GenBank/DDBJ databases">
        <title>Draft genome of Clostridium sulfidigenes 113A isolated from sediments associated with methane hydrate from Krishna Godavari basin.</title>
        <authorList>
            <person name="Honkalas V.S."/>
            <person name="Dabir A.P."/>
            <person name="Arora P."/>
            <person name="Dhakephalkar P.K."/>
        </authorList>
    </citation>
    <scope>NUCLEOTIDE SEQUENCE [LARGE SCALE GENOMIC DNA]</scope>
    <source>
        <strain evidence="15 16">113A</strain>
    </source>
</reference>
<evidence type="ECO:0000256" key="6">
    <source>
        <dbReference type="ARBA" id="ARBA00022723"/>
    </source>
</evidence>
<dbReference type="CDD" id="cd00496">
    <property type="entry name" value="PheRS_alpha_core"/>
    <property type="match status" value="1"/>
</dbReference>
<feature type="domain" description="Aminoacyl-transfer RNA synthetases class-II family profile" evidence="14">
    <location>
        <begin position="110"/>
        <end position="315"/>
    </location>
</feature>
<keyword evidence="7 13" id="KW-0547">Nucleotide-binding</keyword>
<dbReference type="FunFam" id="3.30.930.10:FF:000089">
    <property type="entry name" value="Phenylalanine--tRNA ligase alpha subunit"/>
    <property type="match status" value="1"/>
</dbReference>
<evidence type="ECO:0000256" key="10">
    <source>
        <dbReference type="ARBA" id="ARBA00022917"/>
    </source>
</evidence>
<gene>
    <name evidence="13" type="primary">pheS</name>
    <name evidence="15" type="ORF">IO99_06870</name>
</gene>
<comment type="subcellular location">
    <subcellularLocation>
        <location evidence="1 13">Cytoplasm</location>
    </subcellularLocation>
</comment>
<dbReference type="InterPro" id="IPR006195">
    <property type="entry name" value="aa-tRNA-synth_II"/>
</dbReference>
<dbReference type="GO" id="GO:0000049">
    <property type="term" value="F:tRNA binding"/>
    <property type="evidence" value="ECO:0007669"/>
    <property type="project" value="InterPro"/>
</dbReference>
<dbReference type="GO" id="GO:0016740">
    <property type="term" value="F:transferase activity"/>
    <property type="evidence" value="ECO:0007669"/>
    <property type="project" value="UniProtKB-ARBA"/>
</dbReference>
<evidence type="ECO:0000256" key="8">
    <source>
        <dbReference type="ARBA" id="ARBA00022840"/>
    </source>
</evidence>
<evidence type="ECO:0000259" key="14">
    <source>
        <dbReference type="PROSITE" id="PS50862"/>
    </source>
</evidence>
<dbReference type="Pfam" id="PF02912">
    <property type="entry name" value="Phe_tRNA-synt_N"/>
    <property type="match status" value="1"/>
</dbReference>
<dbReference type="InterPro" id="IPR010978">
    <property type="entry name" value="tRNA-bd_arm"/>
</dbReference>
<dbReference type="GO" id="GO:0000287">
    <property type="term" value="F:magnesium ion binding"/>
    <property type="evidence" value="ECO:0007669"/>
    <property type="project" value="UniProtKB-UniRule"/>
</dbReference>
<evidence type="ECO:0000256" key="4">
    <source>
        <dbReference type="ARBA" id="ARBA00022490"/>
    </source>
</evidence>
<dbReference type="InterPro" id="IPR004188">
    <property type="entry name" value="Phe-tRNA_ligase_II_N"/>
</dbReference>
<evidence type="ECO:0000256" key="13">
    <source>
        <dbReference type="HAMAP-Rule" id="MF_00281"/>
    </source>
</evidence>
<dbReference type="PROSITE" id="PS50862">
    <property type="entry name" value="AA_TRNA_LIGASE_II"/>
    <property type="match status" value="1"/>
</dbReference>
<sequence length="337" mass="38512">MKMAESINQLKEVVVRAFEEVKIMEELESLRIRFLGKNGELTNILKSLSSFSIEERKAIGVEGNKLKNYITERISELKTDLENSSMENKFDITLPGMEFEEGTYHPITIVQRDIEEIFKGMGFIIADTNEVETDYYNFEALNIPKYHPARDMQDTYWLENGMVLRTQTSAGQQHIMEQYSPPIKAIIPGRCFRNEDIDASHENTFFQLEGIVIDEGISVANLIYTMETMLSKIFEKQITVRLRPGYFPFVEPGFELDIKCEICGGKGCPTCKHSGWVELLPCGMVHPNVLKYGGIDSEKYTGFAFGLGLTRLAMMKYGVPDIRVFNSGNLKIMRQFK</sequence>
<dbReference type="NCBIfam" id="TIGR00468">
    <property type="entry name" value="pheS"/>
    <property type="match status" value="1"/>
</dbReference>
<dbReference type="GO" id="GO:0005524">
    <property type="term" value="F:ATP binding"/>
    <property type="evidence" value="ECO:0007669"/>
    <property type="project" value="UniProtKB-UniRule"/>
</dbReference>
<dbReference type="GO" id="GO:0140096">
    <property type="term" value="F:catalytic activity, acting on a protein"/>
    <property type="evidence" value="ECO:0007669"/>
    <property type="project" value="UniProtKB-ARBA"/>
</dbReference>
<evidence type="ECO:0000313" key="15">
    <source>
        <dbReference type="EMBL" id="KEZ87281.1"/>
    </source>
</evidence>
<evidence type="ECO:0000256" key="5">
    <source>
        <dbReference type="ARBA" id="ARBA00022598"/>
    </source>
</evidence>
<dbReference type="InterPro" id="IPR045864">
    <property type="entry name" value="aa-tRNA-synth_II/BPL/LPL"/>
</dbReference>
<evidence type="ECO:0000256" key="9">
    <source>
        <dbReference type="ARBA" id="ARBA00022842"/>
    </source>
</evidence>
<dbReference type="Proteomes" id="UP000028542">
    <property type="component" value="Unassembled WGS sequence"/>
</dbReference>
<name>A0A084JE97_9CLOT</name>
<keyword evidence="11 13" id="KW-0030">Aminoacyl-tRNA synthetase</keyword>
<dbReference type="InterPro" id="IPR022911">
    <property type="entry name" value="Phe_tRNA_ligase_alpha1_bac"/>
</dbReference>
<keyword evidence="6 13" id="KW-0479">Metal-binding</keyword>
<proteinExistence type="inferred from homology"/>
<protein>
    <recommendedName>
        <fullName evidence="13">Phenylalanine--tRNA ligase alpha subunit</fullName>
        <ecNumber evidence="13">6.1.1.20</ecNumber>
    </recommendedName>
    <alternativeName>
        <fullName evidence="13">Phenylalanyl-tRNA synthetase alpha subunit</fullName>
        <shortName evidence="13">PheRS</shortName>
    </alternativeName>
</protein>
<dbReference type="Gene3D" id="3.30.930.10">
    <property type="entry name" value="Bira Bifunctional Protein, Domain 2"/>
    <property type="match status" value="1"/>
</dbReference>
<keyword evidence="4 13" id="KW-0963">Cytoplasm</keyword>
<dbReference type="EMBL" id="JPMD01000014">
    <property type="protein sequence ID" value="KEZ87281.1"/>
    <property type="molecule type" value="Genomic_DNA"/>
</dbReference>
<evidence type="ECO:0000256" key="3">
    <source>
        <dbReference type="ARBA" id="ARBA00011209"/>
    </source>
</evidence>
<dbReference type="InterPro" id="IPR004529">
    <property type="entry name" value="Phe-tRNA-synth_IIc_asu"/>
</dbReference>
<dbReference type="SUPFAM" id="SSF46589">
    <property type="entry name" value="tRNA-binding arm"/>
    <property type="match status" value="1"/>
</dbReference>
<comment type="subunit">
    <text evidence="3 13">Tetramer of two alpha and two beta subunits.</text>
</comment>
<evidence type="ECO:0000256" key="1">
    <source>
        <dbReference type="ARBA" id="ARBA00004496"/>
    </source>
</evidence>
<evidence type="ECO:0000256" key="12">
    <source>
        <dbReference type="ARBA" id="ARBA00049255"/>
    </source>
</evidence>
<comment type="cofactor">
    <cofactor evidence="13">
        <name>Mg(2+)</name>
        <dbReference type="ChEBI" id="CHEBI:18420"/>
    </cofactor>
    <text evidence="13">Binds 2 magnesium ions per tetramer.</text>
</comment>
<evidence type="ECO:0000256" key="2">
    <source>
        <dbReference type="ARBA" id="ARBA00010207"/>
    </source>
</evidence>
<dbReference type="Pfam" id="PF01409">
    <property type="entry name" value="tRNA-synt_2d"/>
    <property type="match status" value="1"/>
</dbReference>
<evidence type="ECO:0000313" key="16">
    <source>
        <dbReference type="Proteomes" id="UP000028542"/>
    </source>
</evidence>
<dbReference type="GO" id="GO:0006432">
    <property type="term" value="P:phenylalanyl-tRNA aminoacylation"/>
    <property type="evidence" value="ECO:0007669"/>
    <property type="project" value="UniProtKB-UniRule"/>
</dbReference>
<dbReference type="HAMAP" id="MF_00281">
    <property type="entry name" value="Phe_tRNA_synth_alpha1"/>
    <property type="match status" value="1"/>
</dbReference>
<dbReference type="GO" id="GO:0005737">
    <property type="term" value="C:cytoplasm"/>
    <property type="evidence" value="ECO:0007669"/>
    <property type="project" value="UniProtKB-SubCell"/>
</dbReference>
<organism evidence="15 16">
    <name type="scientific">Clostridium sulfidigenes</name>
    <dbReference type="NCBI Taxonomy" id="318464"/>
    <lineage>
        <taxon>Bacteria</taxon>
        <taxon>Bacillati</taxon>
        <taxon>Bacillota</taxon>
        <taxon>Clostridia</taxon>
        <taxon>Eubacteriales</taxon>
        <taxon>Clostridiaceae</taxon>
        <taxon>Clostridium</taxon>
    </lineage>
</organism>
<dbReference type="PANTHER" id="PTHR11538:SF41">
    <property type="entry name" value="PHENYLALANINE--TRNA LIGASE, MITOCHONDRIAL"/>
    <property type="match status" value="1"/>
</dbReference>
<comment type="catalytic activity">
    <reaction evidence="12 13">
        <text>tRNA(Phe) + L-phenylalanine + ATP = L-phenylalanyl-tRNA(Phe) + AMP + diphosphate + H(+)</text>
        <dbReference type="Rhea" id="RHEA:19413"/>
        <dbReference type="Rhea" id="RHEA-COMP:9668"/>
        <dbReference type="Rhea" id="RHEA-COMP:9699"/>
        <dbReference type="ChEBI" id="CHEBI:15378"/>
        <dbReference type="ChEBI" id="CHEBI:30616"/>
        <dbReference type="ChEBI" id="CHEBI:33019"/>
        <dbReference type="ChEBI" id="CHEBI:58095"/>
        <dbReference type="ChEBI" id="CHEBI:78442"/>
        <dbReference type="ChEBI" id="CHEBI:78531"/>
        <dbReference type="ChEBI" id="CHEBI:456215"/>
        <dbReference type="EC" id="6.1.1.20"/>
    </reaction>
</comment>